<feature type="region of interest" description="Disordered" evidence="1">
    <location>
        <begin position="47"/>
        <end position="194"/>
    </location>
</feature>
<evidence type="ECO:0000313" key="4">
    <source>
        <dbReference type="Proteomes" id="UP000007881"/>
    </source>
</evidence>
<dbReference type="RefSeq" id="WP_014437696.1">
    <property type="nucleotide sequence ID" value="NC_017080.1"/>
</dbReference>
<accession>I0IGU5</accession>
<dbReference type="STRING" id="1142394.PSMK_23240"/>
<evidence type="ECO:0000313" key="3">
    <source>
        <dbReference type="EMBL" id="BAM04483.1"/>
    </source>
</evidence>
<keyword evidence="2" id="KW-1133">Transmembrane helix</keyword>
<gene>
    <name evidence="3" type="ordered locus">PSMK_23240</name>
</gene>
<feature type="compositionally biased region" description="Basic and acidic residues" evidence="1">
    <location>
        <begin position="95"/>
        <end position="104"/>
    </location>
</feature>
<organism evidence="3 4">
    <name type="scientific">Phycisphaera mikurensis (strain NBRC 102666 / KCTC 22515 / FYK2301M01)</name>
    <dbReference type="NCBI Taxonomy" id="1142394"/>
    <lineage>
        <taxon>Bacteria</taxon>
        <taxon>Pseudomonadati</taxon>
        <taxon>Planctomycetota</taxon>
        <taxon>Phycisphaerae</taxon>
        <taxon>Phycisphaerales</taxon>
        <taxon>Phycisphaeraceae</taxon>
        <taxon>Phycisphaera</taxon>
    </lineage>
</organism>
<evidence type="ECO:0000256" key="2">
    <source>
        <dbReference type="SAM" id="Phobius"/>
    </source>
</evidence>
<dbReference type="AlphaFoldDB" id="I0IGU5"/>
<proteinExistence type="predicted"/>
<reference evidence="3 4" key="1">
    <citation type="submission" date="2012-02" db="EMBL/GenBank/DDBJ databases">
        <title>Complete genome sequence of Phycisphaera mikurensis NBRC 102666.</title>
        <authorList>
            <person name="Ankai A."/>
            <person name="Hosoyama A."/>
            <person name="Terui Y."/>
            <person name="Sekine M."/>
            <person name="Fukai R."/>
            <person name="Kato Y."/>
            <person name="Nakamura S."/>
            <person name="Yamada-Narita S."/>
            <person name="Kawakoshi A."/>
            <person name="Fukunaga Y."/>
            <person name="Yamazaki S."/>
            <person name="Fujita N."/>
        </authorList>
    </citation>
    <scope>NUCLEOTIDE SEQUENCE [LARGE SCALE GENOMIC DNA]</scope>
    <source>
        <strain evidence="4">NBRC 102666 / KCTC 22515 / FYK2301M01</strain>
    </source>
</reference>
<feature type="compositionally biased region" description="Basic and acidic residues" evidence="1">
    <location>
        <begin position="47"/>
        <end position="62"/>
    </location>
</feature>
<evidence type="ECO:0000256" key="1">
    <source>
        <dbReference type="SAM" id="MobiDB-lite"/>
    </source>
</evidence>
<dbReference type="EMBL" id="AP012338">
    <property type="protein sequence ID" value="BAM04483.1"/>
    <property type="molecule type" value="Genomic_DNA"/>
</dbReference>
<keyword evidence="2" id="KW-0472">Membrane</keyword>
<dbReference type="HOGENOM" id="CLU_1141757_0_0_0"/>
<dbReference type="Proteomes" id="UP000007881">
    <property type="component" value="Chromosome"/>
</dbReference>
<protein>
    <submittedName>
        <fullName evidence="3">Uncharacterized protein</fullName>
    </submittedName>
</protein>
<feature type="compositionally biased region" description="Gly residues" evidence="1">
    <location>
        <begin position="84"/>
        <end position="93"/>
    </location>
</feature>
<feature type="transmembrane region" description="Helical" evidence="2">
    <location>
        <begin position="15"/>
        <end position="34"/>
    </location>
</feature>
<feature type="compositionally biased region" description="Pro residues" evidence="1">
    <location>
        <begin position="169"/>
        <end position="183"/>
    </location>
</feature>
<dbReference type="KEGG" id="phm:PSMK_23240"/>
<keyword evidence="4" id="KW-1185">Reference proteome</keyword>
<feature type="compositionally biased region" description="Low complexity" evidence="1">
    <location>
        <begin position="135"/>
        <end position="150"/>
    </location>
</feature>
<keyword evidence="2" id="KW-0812">Transmembrane</keyword>
<name>I0IGU5_PHYMF</name>
<sequence length="243" mass="26188">MPAVPLAQLSIPPDLIGPLIFGLVFLGSWIWGGYKKAVKRREARRLKEAAYEGRAAPVEDRPGGVAAEPEPRRQAEPAVASAAGGTGGRGGGMSMRERIERARAEAAAGGRSDRPSTPGASAEGRPAPRRPRPQPQHQQQPQPQPQRQPQRPLPDFVVREEPARTVPVRRPPPPPPAPRPRPVARPRTEPAAAPKLRVVAVEQLAPAASIAVRGPLQRDDLRHAIVMAELLRSPVALRGPDER</sequence>